<sequence length="148" mass="15409">MITTTGKRVAGAVAASAVGLTLMAVSAGTASAADVTGSCSSKGSTANYSATYKTASGKDWITKLSWQLGGAKKVGNKNNVEARAKYDKTLGHDTIKHTWISGDNAKANGSKNVSGWDMKRSEKSYVEFKFAIDVKGADPHCSGHTASF</sequence>
<evidence type="ECO:0000256" key="1">
    <source>
        <dbReference type="SAM" id="SignalP"/>
    </source>
</evidence>
<comment type="caution">
    <text evidence="2">The sequence shown here is derived from an EMBL/GenBank/DDBJ whole genome shotgun (WGS) entry which is preliminary data.</text>
</comment>
<dbReference type="Proteomes" id="UP001440984">
    <property type="component" value="Unassembled WGS sequence"/>
</dbReference>
<name>A0ABV0L992_9PSEU</name>
<accession>A0ABV0L992</accession>
<reference evidence="2 3" key="1">
    <citation type="submission" date="2024-05" db="EMBL/GenBank/DDBJ databases">
        <authorList>
            <person name="Zhao H."/>
            <person name="Xu Y."/>
            <person name="Lin S."/>
            <person name="Spain J.C."/>
            <person name="Zhou N.-Y."/>
        </authorList>
    </citation>
    <scope>NUCLEOTIDE SEQUENCE [LARGE SCALE GENOMIC DNA]</scope>
    <source>
        <strain evidence="2 3">NEAU-NG30</strain>
    </source>
</reference>
<feature type="signal peptide" evidence="1">
    <location>
        <begin position="1"/>
        <end position="32"/>
    </location>
</feature>
<dbReference type="EMBL" id="JBDZYD010000002">
    <property type="protein sequence ID" value="MEQ0558856.1"/>
    <property type="molecule type" value="Genomic_DNA"/>
</dbReference>
<protein>
    <recommendedName>
        <fullName evidence="4">Secreted protein</fullName>
    </recommendedName>
</protein>
<evidence type="ECO:0008006" key="4">
    <source>
        <dbReference type="Google" id="ProtNLM"/>
    </source>
</evidence>
<keyword evidence="3" id="KW-1185">Reference proteome</keyword>
<dbReference type="RefSeq" id="WP_348948486.1">
    <property type="nucleotide sequence ID" value="NZ_JBDZYD010000002.1"/>
</dbReference>
<gene>
    <name evidence="2" type="ORF">ABJI51_07225</name>
</gene>
<proteinExistence type="predicted"/>
<organism evidence="2 3">
    <name type="scientific">Amycolatopsis melonis</name>
    <dbReference type="NCBI Taxonomy" id="3156488"/>
    <lineage>
        <taxon>Bacteria</taxon>
        <taxon>Bacillati</taxon>
        <taxon>Actinomycetota</taxon>
        <taxon>Actinomycetes</taxon>
        <taxon>Pseudonocardiales</taxon>
        <taxon>Pseudonocardiaceae</taxon>
        <taxon>Amycolatopsis</taxon>
    </lineage>
</organism>
<feature type="chain" id="PRO_5045294975" description="Secreted protein" evidence="1">
    <location>
        <begin position="33"/>
        <end position="148"/>
    </location>
</feature>
<evidence type="ECO:0000313" key="2">
    <source>
        <dbReference type="EMBL" id="MEQ0558856.1"/>
    </source>
</evidence>
<evidence type="ECO:0000313" key="3">
    <source>
        <dbReference type="Proteomes" id="UP001440984"/>
    </source>
</evidence>
<keyword evidence="1" id="KW-0732">Signal</keyword>